<gene>
    <name evidence="1" type="ORF">ISN44_As06g041370</name>
</gene>
<evidence type="ECO:0000313" key="2">
    <source>
        <dbReference type="Proteomes" id="UP000694251"/>
    </source>
</evidence>
<dbReference type="AntiFam" id="ANF00039">
    <property type="entry name" value="Antisense to SRP RNA"/>
</dbReference>
<dbReference type="Proteomes" id="UP000694251">
    <property type="component" value="Chromosome 6"/>
</dbReference>
<protein>
    <submittedName>
        <fullName evidence="1">Uncharacterized protein</fullName>
    </submittedName>
</protein>
<sequence>MIRRRKCLLHERLIYRGIASKGRIPSRERFGSAKPQTELPDYRRHRRVTIQIPCPGDTKPRISRRTHQTQPKKLIVDRGKKSDGPDGIGLMGHSGLGRHRPVILPPLREEGGRCSVKPASRSLLRSKRQEPRAFAQDTGLNSRLGMGRPVDSPTRTRPIEIGPVFHHLVVSTWITSLRY</sequence>
<reference evidence="1 2" key="1">
    <citation type="submission" date="2020-12" db="EMBL/GenBank/DDBJ databases">
        <title>Concerted genomic and epigenomic changes stabilize Arabidopsis allopolyploids.</title>
        <authorList>
            <person name="Chen Z."/>
        </authorList>
    </citation>
    <scope>NUCLEOTIDE SEQUENCE [LARGE SCALE GENOMIC DNA]</scope>
    <source>
        <strain evidence="1">As9502</strain>
        <tissue evidence="1">Leaf</tissue>
    </source>
</reference>
<dbReference type="EMBL" id="JAEFBJ010000006">
    <property type="protein sequence ID" value="KAG7599976.1"/>
    <property type="molecule type" value="Genomic_DNA"/>
</dbReference>
<organism evidence="1 2">
    <name type="scientific">Arabidopsis suecica</name>
    <name type="common">Swedish thale-cress</name>
    <name type="synonym">Cardaminopsis suecica</name>
    <dbReference type="NCBI Taxonomy" id="45249"/>
    <lineage>
        <taxon>Eukaryota</taxon>
        <taxon>Viridiplantae</taxon>
        <taxon>Streptophyta</taxon>
        <taxon>Embryophyta</taxon>
        <taxon>Tracheophyta</taxon>
        <taxon>Spermatophyta</taxon>
        <taxon>Magnoliopsida</taxon>
        <taxon>eudicotyledons</taxon>
        <taxon>Gunneridae</taxon>
        <taxon>Pentapetalae</taxon>
        <taxon>rosids</taxon>
        <taxon>malvids</taxon>
        <taxon>Brassicales</taxon>
        <taxon>Brassicaceae</taxon>
        <taxon>Camelineae</taxon>
        <taxon>Arabidopsis</taxon>
    </lineage>
</organism>
<accession>A0A8T2CNQ7</accession>
<evidence type="ECO:0000313" key="1">
    <source>
        <dbReference type="EMBL" id="KAG7599976.1"/>
    </source>
</evidence>
<name>A0A8T2CNQ7_ARASU</name>
<proteinExistence type="predicted"/>
<dbReference type="AlphaFoldDB" id="A0A8T2CNQ7"/>
<dbReference type="OrthoDB" id="993217at2759"/>
<keyword evidence="2" id="KW-1185">Reference proteome</keyword>
<comment type="caution">
    <text evidence="1">The sequence shown here is derived from an EMBL/GenBank/DDBJ whole genome shotgun (WGS) entry which is preliminary data.</text>
</comment>